<organism evidence="1 2">
    <name type="scientific">Actinomadura monticuli</name>
    <dbReference type="NCBI Taxonomy" id="3097367"/>
    <lineage>
        <taxon>Bacteria</taxon>
        <taxon>Bacillati</taxon>
        <taxon>Actinomycetota</taxon>
        <taxon>Actinomycetes</taxon>
        <taxon>Streptosporangiales</taxon>
        <taxon>Thermomonosporaceae</taxon>
        <taxon>Actinomadura</taxon>
    </lineage>
</organism>
<name>A0ABV4Q2R3_9ACTN</name>
<gene>
    <name evidence="1" type="ORF">SM611_00180</name>
</gene>
<dbReference type="RefSeq" id="WP_371946696.1">
    <property type="nucleotide sequence ID" value="NZ_JAXCEI010000001.1"/>
</dbReference>
<evidence type="ECO:0008006" key="3">
    <source>
        <dbReference type="Google" id="ProtNLM"/>
    </source>
</evidence>
<evidence type="ECO:0000313" key="1">
    <source>
        <dbReference type="EMBL" id="MFA1537336.1"/>
    </source>
</evidence>
<dbReference type="Proteomes" id="UP001569963">
    <property type="component" value="Unassembled WGS sequence"/>
</dbReference>
<comment type="caution">
    <text evidence="1">The sequence shown here is derived from an EMBL/GenBank/DDBJ whole genome shotgun (WGS) entry which is preliminary data.</text>
</comment>
<dbReference type="EMBL" id="JAXCEI010000001">
    <property type="protein sequence ID" value="MFA1537336.1"/>
    <property type="molecule type" value="Genomic_DNA"/>
</dbReference>
<proteinExistence type="predicted"/>
<sequence>MTAGAIPGLVLGRLATGVFLGAFNSDLMALRTEIRPAMFA</sequence>
<accession>A0ABV4Q2R3</accession>
<reference evidence="1 2" key="1">
    <citation type="submission" date="2023-11" db="EMBL/GenBank/DDBJ databases">
        <title>Actinomadura monticuli sp. nov., isolated from volcanic ash.</title>
        <authorList>
            <person name="Lee S.D."/>
            <person name="Yang H."/>
            <person name="Kim I.S."/>
        </authorList>
    </citation>
    <scope>NUCLEOTIDE SEQUENCE [LARGE SCALE GENOMIC DNA]</scope>
    <source>
        <strain evidence="1 2">DLS-62</strain>
    </source>
</reference>
<evidence type="ECO:0000313" key="2">
    <source>
        <dbReference type="Proteomes" id="UP001569963"/>
    </source>
</evidence>
<keyword evidence="2" id="KW-1185">Reference proteome</keyword>
<protein>
    <recommendedName>
        <fullName evidence="3">MFS transporter</fullName>
    </recommendedName>
</protein>